<gene>
    <name evidence="1" type="ORF">F6J89_20760</name>
</gene>
<name>A0A6B3NEG5_9CYAN</name>
<evidence type="ECO:0000313" key="1">
    <source>
        <dbReference type="EMBL" id="NER29980.1"/>
    </source>
</evidence>
<sequence length="260" mass="29677">MNAKEQLKRYRAIRMAYWLAPLPKVNFPKKTPIANFSEDQGIGHYFSTDESNLPDLGPLADFGSWESVASTIERQIWQMSGFNPSDTEFDEEKWEQYEHTFLSAPFWLETDSQYEEAEISSLSLKPAVDKVTDMLSSIVSEDTLDAIVTSIKKIAQLAMENKGLEQKDNYKQQGVISIKSGSLYSGFVRTTVAMIYKTGKGYEQLTQDLTIRKLHGSLDFDACKEYSDIIHEWDRHDIGEWTTVANSYPYPPNNSPAWDN</sequence>
<dbReference type="EMBL" id="JAAHFQ010000464">
    <property type="protein sequence ID" value="NER29980.1"/>
    <property type="molecule type" value="Genomic_DNA"/>
</dbReference>
<reference evidence="1" key="1">
    <citation type="submission" date="2019-11" db="EMBL/GenBank/DDBJ databases">
        <title>Genomic insights into an expanded diversity of filamentous marine cyanobacteria reveals the extraordinary biosynthetic potential of Moorea and Okeania.</title>
        <authorList>
            <person name="Ferreira Leao T."/>
            <person name="Wang M."/>
            <person name="Moss N."/>
            <person name="Da Silva R."/>
            <person name="Sanders J."/>
            <person name="Nurk S."/>
            <person name="Gurevich A."/>
            <person name="Humphrey G."/>
            <person name="Reher R."/>
            <person name="Zhu Q."/>
            <person name="Belda-Ferre P."/>
            <person name="Glukhov E."/>
            <person name="Rex R."/>
            <person name="Dorrestein P.C."/>
            <person name="Knight R."/>
            <person name="Pevzner P."/>
            <person name="Gerwick W.H."/>
            <person name="Gerwick L."/>
        </authorList>
    </citation>
    <scope>NUCLEOTIDE SEQUENCE</scope>
    <source>
        <strain evidence="1">SIO1C4</strain>
    </source>
</reference>
<proteinExistence type="predicted"/>
<organism evidence="1">
    <name type="scientific">Symploca sp. SIO1C4</name>
    <dbReference type="NCBI Taxonomy" id="2607765"/>
    <lineage>
        <taxon>Bacteria</taxon>
        <taxon>Bacillati</taxon>
        <taxon>Cyanobacteriota</taxon>
        <taxon>Cyanophyceae</taxon>
        <taxon>Coleofasciculales</taxon>
        <taxon>Coleofasciculaceae</taxon>
        <taxon>Symploca</taxon>
    </lineage>
</organism>
<comment type="caution">
    <text evidence="1">The sequence shown here is derived from an EMBL/GenBank/DDBJ whole genome shotgun (WGS) entry which is preliminary data.</text>
</comment>
<protein>
    <submittedName>
        <fullName evidence="1">Uncharacterized protein</fullName>
    </submittedName>
</protein>
<dbReference type="AlphaFoldDB" id="A0A6B3NEG5"/>
<accession>A0A6B3NEG5</accession>